<evidence type="ECO:0000313" key="1">
    <source>
        <dbReference type="EMBL" id="KAB2600229.1"/>
    </source>
</evidence>
<dbReference type="Proteomes" id="UP000327157">
    <property type="component" value="Chromosome 13"/>
</dbReference>
<dbReference type="EMBL" id="SMOL01000753">
    <property type="protein sequence ID" value="KAB2600229.1"/>
    <property type="molecule type" value="Genomic_DNA"/>
</dbReference>
<protein>
    <submittedName>
        <fullName evidence="1">Uncharacterized protein</fullName>
    </submittedName>
</protein>
<accession>A0A5N5FAX7</accession>
<proteinExistence type="predicted"/>
<reference evidence="1 2" key="1">
    <citation type="submission" date="2019-09" db="EMBL/GenBank/DDBJ databases">
        <authorList>
            <person name="Ou C."/>
        </authorList>
    </citation>
    <scope>NUCLEOTIDE SEQUENCE [LARGE SCALE GENOMIC DNA]</scope>
    <source>
        <strain evidence="1">S2</strain>
        <tissue evidence="1">Leaf</tissue>
    </source>
</reference>
<dbReference type="OrthoDB" id="1752136at2759"/>
<dbReference type="AlphaFoldDB" id="A0A5N5FAX7"/>
<organism evidence="1 2">
    <name type="scientific">Pyrus ussuriensis x Pyrus communis</name>
    <dbReference type="NCBI Taxonomy" id="2448454"/>
    <lineage>
        <taxon>Eukaryota</taxon>
        <taxon>Viridiplantae</taxon>
        <taxon>Streptophyta</taxon>
        <taxon>Embryophyta</taxon>
        <taxon>Tracheophyta</taxon>
        <taxon>Spermatophyta</taxon>
        <taxon>Magnoliopsida</taxon>
        <taxon>eudicotyledons</taxon>
        <taxon>Gunneridae</taxon>
        <taxon>Pentapetalae</taxon>
        <taxon>rosids</taxon>
        <taxon>fabids</taxon>
        <taxon>Rosales</taxon>
        <taxon>Rosaceae</taxon>
        <taxon>Amygdaloideae</taxon>
        <taxon>Maleae</taxon>
        <taxon>Pyrus</taxon>
    </lineage>
</organism>
<name>A0A5N5FAX7_9ROSA</name>
<comment type="caution">
    <text evidence="1">The sequence shown here is derived from an EMBL/GenBank/DDBJ whole genome shotgun (WGS) entry which is preliminary data.</text>
</comment>
<reference evidence="2" key="2">
    <citation type="submission" date="2019-10" db="EMBL/GenBank/DDBJ databases">
        <title>A de novo genome assembly of a pear dwarfing rootstock.</title>
        <authorList>
            <person name="Wang F."/>
            <person name="Wang J."/>
            <person name="Li S."/>
            <person name="Zhang Y."/>
            <person name="Fang M."/>
            <person name="Ma L."/>
            <person name="Zhao Y."/>
            <person name="Jiang S."/>
        </authorList>
    </citation>
    <scope>NUCLEOTIDE SEQUENCE [LARGE SCALE GENOMIC DNA]</scope>
</reference>
<keyword evidence="2" id="KW-1185">Reference proteome</keyword>
<reference evidence="1 2" key="3">
    <citation type="submission" date="2019-11" db="EMBL/GenBank/DDBJ databases">
        <title>A de novo genome assembly of a pear dwarfing rootstock.</title>
        <authorList>
            <person name="Wang F."/>
            <person name="Wang J."/>
            <person name="Li S."/>
            <person name="Zhang Y."/>
            <person name="Fang M."/>
            <person name="Ma L."/>
            <person name="Zhao Y."/>
            <person name="Jiang S."/>
        </authorList>
    </citation>
    <scope>NUCLEOTIDE SEQUENCE [LARGE SCALE GENOMIC DNA]</scope>
    <source>
        <strain evidence="1">S2</strain>
        <tissue evidence="1">Leaf</tissue>
    </source>
</reference>
<evidence type="ECO:0000313" key="2">
    <source>
        <dbReference type="Proteomes" id="UP000327157"/>
    </source>
</evidence>
<gene>
    <name evidence="1" type="ORF">D8674_010500</name>
</gene>
<sequence>MEDRGPTLDRLVPYGKIGIWRPRFSGMTDKYGGLHCVLVDEKVNVIGHVVVIYLTAYNARETEALQTGKMVTIEELGPLDPDLYKDDTFLCKASIKRKSGEKVFGMPCKNLVYNQRSTDYKQLPSEFLRLT</sequence>